<comment type="caution">
    <text evidence="2">The sequence shown here is derived from an EMBL/GenBank/DDBJ whole genome shotgun (WGS) entry which is preliminary data.</text>
</comment>
<reference evidence="2" key="1">
    <citation type="submission" date="2020-05" db="EMBL/GenBank/DDBJ databases">
        <title>Phylogenomic resolution of chytrid fungi.</title>
        <authorList>
            <person name="Stajich J.E."/>
            <person name="Amses K."/>
            <person name="Simmons R."/>
            <person name="Seto K."/>
            <person name="Myers J."/>
            <person name="Bonds A."/>
            <person name="Quandt C.A."/>
            <person name="Barry K."/>
            <person name="Liu P."/>
            <person name="Grigoriev I."/>
            <person name="Longcore J.E."/>
            <person name="James T.Y."/>
        </authorList>
    </citation>
    <scope>NUCLEOTIDE SEQUENCE</scope>
    <source>
        <strain evidence="2">JEL0476</strain>
    </source>
</reference>
<accession>A0AAD5U7N6</accession>
<evidence type="ECO:0000313" key="3">
    <source>
        <dbReference type="Proteomes" id="UP001211065"/>
    </source>
</evidence>
<sequence length="330" mass="36243">MEEIDSFKSYLDDLVKMFLKDKPVKPPTFRNHCSPKKTNYQIWKESEESKLLYANMDNPYSEKKIELPESVEVNLENVHQKLVLPDLKKKMDVLLGVAEFNSRFGEIDERSKLLGIGSSSATIDIESNVTSDGKKILNECNIIADLTNLALHKMMQRGETLYDIKVRADNLKGAGNLFKKKTANVERDTYVQSLKVIFKFILGWDRSCIGAAPGTVWGCPITCTPGTLGCPLGMPPVMPGVPGAPGGAPMVPGAPSGAPTIPGAPPGAPMIPGAPPGAPATPKPPSVYITYSSLNYVKGYLKNLCIKIKMFNFREKARKTQTWINYNKPL</sequence>
<feature type="region of interest" description="Disordered" evidence="1">
    <location>
        <begin position="259"/>
        <end position="278"/>
    </location>
</feature>
<dbReference type="Gene3D" id="1.20.5.110">
    <property type="match status" value="1"/>
</dbReference>
<organism evidence="2 3">
    <name type="scientific">Clydaea vesicula</name>
    <dbReference type="NCBI Taxonomy" id="447962"/>
    <lineage>
        <taxon>Eukaryota</taxon>
        <taxon>Fungi</taxon>
        <taxon>Fungi incertae sedis</taxon>
        <taxon>Chytridiomycota</taxon>
        <taxon>Chytridiomycota incertae sedis</taxon>
        <taxon>Chytridiomycetes</taxon>
        <taxon>Lobulomycetales</taxon>
        <taxon>Lobulomycetaceae</taxon>
        <taxon>Clydaea</taxon>
    </lineage>
</organism>
<dbReference type="EMBL" id="JADGJW010000012">
    <property type="protein sequence ID" value="KAJ3227677.1"/>
    <property type="molecule type" value="Genomic_DNA"/>
</dbReference>
<evidence type="ECO:0000313" key="2">
    <source>
        <dbReference type="EMBL" id="KAJ3227677.1"/>
    </source>
</evidence>
<keyword evidence="3" id="KW-1185">Reference proteome</keyword>
<dbReference type="AlphaFoldDB" id="A0AAD5U7N6"/>
<name>A0AAD5U7N6_9FUNG</name>
<dbReference type="Proteomes" id="UP001211065">
    <property type="component" value="Unassembled WGS sequence"/>
</dbReference>
<gene>
    <name evidence="2" type="ORF">HK099_000782</name>
</gene>
<proteinExistence type="predicted"/>
<evidence type="ECO:0000256" key="1">
    <source>
        <dbReference type="SAM" id="MobiDB-lite"/>
    </source>
</evidence>
<feature type="compositionally biased region" description="Pro residues" evidence="1">
    <location>
        <begin position="262"/>
        <end position="278"/>
    </location>
</feature>
<protein>
    <submittedName>
        <fullName evidence="2">Uncharacterized protein</fullName>
    </submittedName>
</protein>